<dbReference type="CDD" id="cd10322">
    <property type="entry name" value="SLC5sbd"/>
    <property type="match status" value="1"/>
</dbReference>
<evidence type="ECO:0000256" key="2">
    <source>
        <dbReference type="ARBA" id="ARBA00004141"/>
    </source>
</evidence>
<dbReference type="SUPFAM" id="SSF52172">
    <property type="entry name" value="CheY-like"/>
    <property type="match status" value="1"/>
</dbReference>
<dbReference type="Gene3D" id="1.20.1730.10">
    <property type="entry name" value="Sodium/glucose cotransporter"/>
    <property type="match status" value="1"/>
</dbReference>
<evidence type="ECO:0000256" key="1">
    <source>
        <dbReference type="ARBA" id="ARBA00000085"/>
    </source>
</evidence>
<evidence type="ECO:0000259" key="15">
    <source>
        <dbReference type="PROSITE" id="PS50110"/>
    </source>
</evidence>
<evidence type="ECO:0000256" key="10">
    <source>
        <dbReference type="ARBA" id="ARBA00023136"/>
    </source>
</evidence>
<keyword evidence="7 13" id="KW-0812">Transmembrane</keyword>
<feature type="coiled-coil region" evidence="12">
    <location>
        <begin position="742"/>
        <end position="804"/>
    </location>
</feature>
<dbReference type="GO" id="GO:0009927">
    <property type="term" value="F:histidine phosphotransfer kinase activity"/>
    <property type="evidence" value="ECO:0007669"/>
    <property type="project" value="TreeGrafter"/>
</dbReference>
<dbReference type="PRINTS" id="PR00344">
    <property type="entry name" value="BCTRLSENSOR"/>
</dbReference>
<dbReference type="SMART" id="SM00388">
    <property type="entry name" value="HisKA"/>
    <property type="match status" value="1"/>
</dbReference>
<evidence type="ECO:0000313" key="16">
    <source>
        <dbReference type="EMBL" id="PTB90305.1"/>
    </source>
</evidence>
<dbReference type="CDD" id="cd00130">
    <property type="entry name" value="PAS"/>
    <property type="match status" value="1"/>
</dbReference>
<feature type="domain" description="Response regulatory" evidence="15">
    <location>
        <begin position="1043"/>
        <end position="1160"/>
    </location>
</feature>
<dbReference type="InterPro" id="IPR001789">
    <property type="entry name" value="Sig_transdc_resp-reg_receiver"/>
</dbReference>
<evidence type="ECO:0000256" key="5">
    <source>
        <dbReference type="ARBA" id="ARBA00022553"/>
    </source>
</evidence>
<comment type="catalytic activity">
    <reaction evidence="1">
        <text>ATP + protein L-histidine = ADP + protein N-phospho-L-histidine.</text>
        <dbReference type="EC" id="2.7.13.3"/>
    </reaction>
</comment>
<dbReference type="AlphaFoldDB" id="A0A2T4D8Z3"/>
<gene>
    <name evidence="16" type="ORF">C9927_00425</name>
</gene>
<dbReference type="Gene3D" id="3.40.50.2300">
    <property type="match status" value="1"/>
</dbReference>
<organism evidence="16 17">
    <name type="scientific">Pseudidiomarina aestuarii</name>
    <dbReference type="NCBI Taxonomy" id="624146"/>
    <lineage>
        <taxon>Bacteria</taxon>
        <taxon>Pseudomonadati</taxon>
        <taxon>Pseudomonadota</taxon>
        <taxon>Gammaproteobacteria</taxon>
        <taxon>Alteromonadales</taxon>
        <taxon>Idiomarinaceae</taxon>
        <taxon>Pseudidiomarina</taxon>
    </lineage>
</organism>
<feature type="transmembrane region" description="Helical" evidence="13">
    <location>
        <begin position="232"/>
        <end position="257"/>
    </location>
</feature>
<dbReference type="PROSITE" id="PS50109">
    <property type="entry name" value="HIS_KIN"/>
    <property type="match status" value="1"/>
</dbReference>
<dbReference type="CDD" id="cd00082">
    <property type="entry name" value="HisKA"/>
    <property type="match status" value="1"/>
</dbReference>
<evidence type="ECO:0000256" key="6">
    <source>
        <dbReference type="ARBA" id="ARBA00022679"/>
    </source>
</evidence>
<feature type="domain" description="Histidine kinase" evidence="14">
    <location>
        <begin position="811"/>
        <end position="1022"/>
    </location>
</feature>
<dbReference type="PANTHER" id="PTHR43047">
    <property type="entry name" value="TWO-COMPONENT HISTIDINE PROTEIN KINASE"/>
    <property type="match status" value="1"/>
</dbReference>
<dbReference type="Pfam" id="PF02518">
    <property type="entry name" value="HATPase_c"/>
    <property type="match status" value="1"/>
</dbReference>
<evidence type="ECO:0000256" key="3">
    <source>
        <dbReference type="ARBA" id="ARBA00006434"/>
    </source>
</evidence>
<dbReference type="SUPFAM" id="SSF55874">
    <property type="entry name" value="ATPase domain of HSP90 chaperone/DNA topoisomerase II/histidine kinase"/>
    <property type="match status" value="1"/>
</dbReference>
<proteinExistence type="inferred from homology"/>
<evidence type="ECO:0000256" key="8">
    <source>
        <dbReference type="ARBA" id="ARBA00022777"/>
    </source>
</evidence>
<dbReference type="CDD" id="cd00075">
    <property type="entry name" value="HATPase"/>
    <property type="match status" value="1"/>
</dbReference>
<dbReference type="SUPFAM" id="SSF47384">
    <property type="entry name" value="Homodimeric domain of signal transducing histidine kinase"/>
    <property type="match status" value="1"/>
</dbReference>
<dbReference type="PROSITE" id="PS50283">
    <property type="entry name" value="NA_SOLUT_SYMP_3"/>
    <property type="match status" value="1"/>
</dbReference>
<dbReference type="PROSITE" id="PS50110">
    <property type="entry name" value="RESPONSE_REGULATORY"/>
    <property type="match status" value="1"/>
</dbReference>
<dbReference type="InterPro" id="IPR004358">
    <property type="entry name" value="Sig_transdc_His_kin-like_C"/>
</dbReference>
<evidence type="ECO:0000313" key="17">
    <source>
        <dbReference type="Proteomes" id="UP000242087"/>
    </source>
</evidence>
<feature type="transmembrane region" description="Helical" evidence="13">
    <location>
        <begin position="6"/>
        <end position="23"/>
    </location>
</feature>
<comment type="similarity">
    <text evidence="3">Belongs to the sodium:solute symporter (SSF) (TC 2.A.21) family.</text>
</comment>
<feature type="transmembrane region" description="Helical" evidence="13">
    <location>
        <begin position="35"/>
        <end position="54"/>
    </location>
</feature>
<sequence>MTAVLVLVSLAYIALLFAVAHYGDKPNTFANRLSYKPLVYSMSLAIYCTSWTYYGAVGNAAASGWAYIPILLGPFLLFVFALPLMEKLVSVSKQQNITSIADFIASRYGKRQRIALFVTLIAALATIPYIALQLKAVGLTFVVLTDNTSAFTELSINELLAAALMAAFAMWFGTRHIEVTEYRNGMILAIAFESLIKLVALVVAAVFAWHLYSSVGSEQLFQRLANPPSEAWSWRALLEFDFIVQTFMAAGVILCLPRQFHVAVVDNVNVNHLKTARWGFPLYLLIIAVAIVPIAVSGQFFFGDGVDGSTFALQLPMMNDQPWLAVFIFIGGFSAATAMVIIASVTLSTMITNDVIMPFILQRRSQFPFTGSAPIGVLADTRSFQGRLLLIRRVAIGVIMLLSYLCYYFWAANTGLVSIGLLAFSVVLQLLPAVLGGLYWRRGHARGVYVGLGVGLIAWLFAVAVPMYLPHQISDTSIITQGTVVSLVVNTIAYIVFSLLAQPRLVDRIQATAFVKPRSTLQEHTIGRHHQATNGDMLLLLRTFLGEQRASQLLEFFAASERGMKITEAMREDVAKREFIDFVERSLSGVLGAATARSLVEAALRDRRLHLEEVVHFFDDTTQALQTQQSILFSSLENLAQGISVVDAELRLVAWNKRYLDLFEYPEGMVKPGQPIATLIRYNAERGECGPGEIDELVAKRLNYMQMGSPHRFIRRRGDGRVIEMVGNPLPNGGFVTSFTDITEHVETAQALEEANIDLEQRINVRQRKIREINNELTEEIERRRKVEVELKQAKLEAEEANASKTRFLALASHDILQPLNAARLYLSAVDETSLTPANDQLLQKLDTALASTEHLLSTLLQIAKMDQGALQPTFRHVRLDTILQPLIHEYNVLAQQKHIQFRARLQDSVVLTDPTYLRRIIQNFLSNAIKYNKEHGKVLLGVRRRGEQLQIAVWDTGPGITSQQQHRIFDAFYRGQNTRVEGVGLGLSVAKRMSEQLRCALKLQTREGFGSCFSVTVPLGNAELIDERPPTETASSPTERLLLICVDDDQENLAALRALLEKWNCEVETFCTSDTALAYARTHERPDGLLLDYQLGDDAHDGLSLCRALREQWGDSVPAALVTAMRDDNLRRQAREQQLHFLAKPVKPAALKALLKHIQQRRG</sequence>
<dbReference type="PANTHER" id="PTHR43047:SF9">
    <property type="entry name" value="HISTIDINE KINASE"/>
    <property type="match status" value="1"/>
</dbReference>
<dbReference type="InterPro" id="IPR003661">
    <property type="entry name" value="HisK_dim/P_dom"/>
</dbReference>
<dbReference type="InterPro" id="IPR000014">
    <property type="entry name" value="PAS"/>
</dbReference>
<dbReference type="GO" id="GO:0005886">
    <property type="term" value="C:plasma membrane"/>
    <property type="evidence" value="ECO:0007669"/>
    <property type="project" value="TreeGrafter"/>
</dbReference>
<feature type="transmembrane region" description="Helical" evidence="13">
    <location>
        <begin position="322"/>
        <end position="347"/>
    </location>
</feature>
<keyword evidence="8 16" id="KW-0418">Kinase</keyword>
<dbReference type="Gene3D" id="1.10.287.130">
    <property type="match status" value="1"/>
</dbReference>
<feature type="transmembrane region" description="Helical" evidence="13">
    <location>
        <begin position="186"/>
        <end position="212"/>
    </location>
</feature>
<dbReference type="SMART" id="SM00387">
    <property type="entry name" value="HATPase_c"/>
    <property type="match status" value="1"/>
</dbReference>
<evidence type="ECO:0000256" key="11">
    <source>
        <dbReference type="PROSITE-ProRule" id="PRU00169"/>
    </source>
</evidence>
<dbReference type="GO" id="GO:0000155">
    <property type="term" value="F:phosphorelay sensor kinase activity"/>
    <property type="evidence" value="ECO:0007669"/>
    <property type="project" value="InterPro"/>
</dbReference>
<feature type="transmembrane region" description="Helical" evidence="13">
    <location>
        <begin position="416"/>
        <end position="440"/>
    </location>
</feature>
<keyword evidence="5 11" id="KW-0597">Phosphoprotein</keyword>
<feature type="transmembrane region" description="Helical" evidence="13">
    <location>
        <begin position="154"/>
        <end position="174"/>
    </location>
</feature>
<dbReference type="InterPro" id="IPR036097">
    <property type="entry name" value="HisK_dim/P_sf"/>
</dbReference>
<feature type="transmembrane region" description="Helical" evidence="13">
    <location>
        <begin position="447"/>
        <end position="469"/>
    </location>
</feature>
<evidence type="ECO:0000259" key="14">
    <source>
        <dbReference type="PROSITE" id="PS50109"/>
    </source>
</evidence>
<dbReference type="Proteomes" id="UP000242087">
    <property type="component" value="Unassembled WGS sequence"/>
</dbReference>
<dbReference type="InterPro" id="IPR003594">
    <property type="entry name" value="HATPase_dom"/>
</dbReference>
<name>A0A2T4D8Z3_9GAMM</name>
<dbReference type="InterPro" id="IPR038377">
    <property type="entry name" value="Na/Glc_symporter_sf"/>
</dbReference>
<comment type="caution">
    <text evidence="16">The sequence shown here is derived from an EMBL/GenBank/DDBJ whole genome shotgun (WGS) entry which is preliminary data.</text>
</comment>
<feature type="transmembrane region" description="Helical" evidence="13">
    <location>
        <begin position="481"/>
        <end position="501"/>
    </location>
</feature>
<dbReference type="InterPro" id="IPR036890">
    <property type="entry name" value="HATPase_C_sf"/>
</dbReference>
<dbReference type="Pfam" id="PF12860">
    <property type="entry name" value="PAS_7"/>
    <property type="match status" value="1"/>
</dbReference>
<accession>A0A2T4D8Z3</accession>
<dbReference type="InterPro" id="IPR001734">
    <property type="entry name" value="Na/solute_symporter"/>
</dbReference>
<evidence type="ECO:0000256" key="12">
    <source>
        <dbReference type="SAM" id="Coils"/>
    </source>
</evidence>
<dbReference type="EMBL" id="PYVF01000003">
    <property type="protein sequence ID" value="PTB90305.1"/>
    <property type="molecule type" value="Genomic_DNA"/>
</dbReference>
<keyword evidence="12" id="KW-0175">Coiled coil</keyword>
<dbReference type="Gene3D" id="3.30.450.20">
    <property type="entry name" value="PAS domain"/>
    <property type="match status" value="1"/>
</dbReference>
<comment type="subcellular location">
    <subcellularLocation>
        <location evidence="2">Membrane</location>
        <topology evidence="2">Multi-pass membrane protein</topology>
    </subcellularLocation>
</comment>
<keyword evidence="6" id="KW-0808">Transferase</keyword>
<feature type="transmembrane region" description="Helical" evidence="13">
    <location>
        <begin position="114"/>
        <end position="134"/>
    </location>
</feature>
<evidence type="ECO:0000256" key="7">
    <source>
        <dbReference type="ARBA" id="ARBA00022692"/>
    </source>
</evidence>
<dbReference type="Pfam" id="PF00512">
    <property type="entry name" value="HisKA"/>
    <property type="match status" value="1"/>
</dbReference>
<feature type="transmembrane region" description="Helical" evidence="13">
    <location>
        <begin position="390"/>
        <end position="410"/>
    </location>
</feature>
<protein>
    <recommendedName>
        <fullName evidence="4">histidine kinase</fullName>
        <ecNumber evidence="4">2.7.13.3</ecNumber>
    </recommendedName>
</protein>
<keyword evidence="10 13" id="KW-0472">Membrane</keyword>
<dbReference type="GO" id="GO:0022857">
    <property type="term" value="F:transmembrane transporter activity"/>
    <property type="evidence" value="ECO:0007669"/>
    <property type="project" value="InterPro"/>
</dbReference>
<reference evidence="16 17" key="1">
    <citation type="submission" date="2018-03" db="EMBL/GenBank/DDBJ databases">
        <title>Cross-interface Injection: A General Nanoliter Liquid Handling Method Applied to Single Cells Genome Amplification Automated Nanoliter Liquid Handling Applied to Single Cell Multiple Displacement Amplification.</title>
        <authorList>
            <person name="Yun J."/>
            <person name="Xu P."/>
            <person name="Xu J."/>
            <person name="Dai X."/>
            <person name="Wang Y."/>
            <person name="Zheng X."/>
            <person name="Cao C."/>
            <person name="Yi Q."/>
            <person name="Zhu Y."/>
            <person name="Wang L."/>
            <person name="Dong Z."/>
            <person name="Huang Y."/>
            <person name="Huang L."/>
            <person name="Du W."/>
        </authorList>
    </citation>
    <scope>NUCLEOTIDE SEQUENCE [LARGE SCALE GENOMIC DNA]</scope>
    <source>
        <strain evidence="16 17">A12-4</strain>
    </source>
</reference>
<evidence type="ECO:0000256" key="13">
    <source>
        <dbReference type="SAM" id="Phobius"/>
    </source>
</evidence>
<feature type="modified residue" description="4-aspartylphosphate" evidence="11">
    <location>
        <position position="1093"/>
    </location>
</feature>
<dbReference type="FunFam" id="3.30.565.10:FF:000049">
    <property type="entry name" value="Two-component sensor histidine kinase"/>
    <property type="match status" value="1"/>
</dbReference>
<feature type="transmembrane region" description="Helical" evidence="13">
    <location>
        <begin position="66"/>
        <end position="85"/>
    </location>
</feature>
<dbReference type="SUPFAM" id="SSF55785">
    <property type="entry name" value="PYP-like sensor domain (PAS domain)"/>
    <property type="match status" value="1"/>
</dbReference>
<dbReference type="InterPro" id="IPR005467">
    <property type="entry name" value="His_kinase_dom"/>
</dbReference>
<dbReference type="Gene3D" id="3.30.565.10">
    <property type="entry name" value="Histidine kinase-like ATPase, C-terminal domain"/>
    <property type="match status" value="1"/>
</dbReference>
<dbReference type="NCBIfam" id="TIGR00229">
    <property type="entry name" value="sensory_box"/>
    <property type="match status" value="1"/>
</dbReference>
<dbReference type="InterPro" id="IPR011006">
    <property type="entry name" value="CheY-like_superfamily"/>
</dbReference>
<feature type="transmembrane region" description="Helical" evidence="13">
    <location>
        <begin position="278"/>
        <end position="302"/>
    </location>
</feature>
<dbReference type="Pfam" id="PF00072">
    <property type="entry name" value="Response_reg"/>
    <property type="match status" value="1"/>
</dbReference>
<evidence type="ECO:0000256" key="4">
    <source>
        <dbReference type="ARBA" id="ARBA00012438"/>
    </source>
</evidence>
<dbReference type="SMART" id="SM00448">
    <property type="entry name" value="REC"/>
    <property type="match status" value="1"/>
</dbReference>
<evidence type="ECO:0000256" key="9">
    <source>
        <dbReference type="ARBA" id="ARBA00022989"/>
    </source>
</evidence>
<keyword evidence="9 13" id="KW-1133">Transmembrane helix</keyword>
<dbReference type="InterPro" id="IPR035965">
    <property type="entry name" value="PAS-like_dom_sf"/>
</dbReference>
<dbReference type="EC" id="2.7.13.3" evidence="4"/>